<gene>
    <name evidence="1" type="ORF">RJ53_10105</name>
</gene>
<dbReference type="OrthoDB" id="372107at2157"/>
<dbReference type="InterPro" id="IPR036388">
    <property type="entry name" value="WH-like_DNA-bd_sf"/>
</dbReference>
<name>A0A8J8B643_9EURY</name>
<organism evidence="1 2">
    <name type="scientific">Methanocalculus chunghsingensis</name>
    <dbReference type="NCBI Taxonomy" id="156457"/>
    <lineage>
        <taxon>Archaea</taxon>
        <taxon>Methanobacteriati</taxon>
        <taxon>Methanobacteriota</taxon>
        <taxon>Stenosarchaea group</taxon>
        <taxon>Methanomicrobia</taxon>
        <taxon>Methanomicrobiales</taxon>
        <taxon>Methanocalculaceae</taxon>
        <taxon>Methanocalculus</taxon>
    </lineage>
</organism>
<dbReference type="Gene3D" id="1.10.10.10">
    <property type="entry name" value="Winged helix-like DNA-binding domain superfamily/Winged helix DNA-binding domain"/>
    <property type="match status" value="1"/>
</dbReference>
<protein>
    <submittedName>
        <fullName evidence="1">Antitoxin</fullName>
    </submittedName>
</protein>
<accession>A0A8J8B643</accession>
<dbReference type="InterPro" id="IPR009057">
    <property type="entry name" value="Homeodomain-like_sf"/>
</dbReference>
<dbReference type="SUPFAM" id="SSF46689">
    <property type="entry name" value="Homeodomain-like"/>
    <property type="match status" value="1"/>
</dbReference>
<comment type="caution">
    <text evidence="1">The sequence shown here is derived from an EMBL/GenBank/DDBJ whole genome shotgun (WGS) entry which is preliminary data.</text>
</comment>
<evidence type="ECO:0000313" key="1">
    <source>
        <dbReference type="EMBL" id="MBR1369808.1"/>
    </source>
</evidence>
<dbReference type="PANTHER" id="PTHR34849">
    <property type="entry name" value="SSL5025 PROTEIN"/>
    <property type="match status" value="1"/>
</dbReference>
<dbReference type="Pfam" id="PF04255">
    <property type="entry name" value="DUF433"/>
    <property type="match status" value="1"/>
</dbReference>
<dbReference type="EMBL" id="JWHL01000020">
    <property type="protein sequence ID" value="MBR1369808.1"/>
    <property type="molecule type" value="Genomic_DNA"/>
</dbReference>
<evidence type="ECO:0000313" key="2">
    <source>
        <dbReference type="Proteomes" id="UP000730161"/>
    </source>
</evidence>
<dbReference type="AlphaFoldDB" id="A0A8J8B643"/>
<keyword evidence="2" id="KW-1185">Reference proteome</keyword>
<dbReference type="PANTHER" id="PTHR34849:SF3">
    <property type="entry name" value="SSR2962 PROTEIN"/>
    <property type="match status" value="1"/>
</dbReference>
<proteinExistence type="predicted"/>
<reference evidence="1" key="1">
    <citation type="submission" date="2014-12" db="EMBL/GenBank/DDBJ databases">
        <authorList>
            <person name="Huang H.-H."/>
            <person name="Chen S.-C."/>
            <person name="Lai M.-C."/>
        </authorList>
    </citation>
    <scope>NUCLEOTIDE SEQUENCE</scope>
    <source>
        <strain evidence="1">K1F9705b</strain>
    </source>
</reference>
<dbReference type="RefSeq" id="WP_211531554.1">
    <property type="nucleotide sequence ID" value="NZ_JWHL01000020.1"/>
</dbReference>
<sequence length="82" mass="9134">MEKDSRIILDASVLAGKPIIRGTRISVDLVLDLLASGWDDSQIVEEYPGLSREDILACIRYAQEIVRSERVYSTDPRGKITG</sequence>
<dbReference type="InterPro" id="IPR007367">
    <property type="entry name" value="DUF433"/>
</dbReference>
<dbReference type="Proteomes" id="UP000730161">
    <property type="component" value="Unassembled WGS sequence"/>
</dbReference>